<feature type="non-terminal residue" evidence="1">
    <location>
        <position position="1"/>
    </location>
</feature>
<keyword evidence="2" id="KW-1185">Reference proteome</keyword>
<evidence type="ECO:0008006" key="3">
    <source>
        <dbReference type="Google" id="ProtNLM"/>
    </source>
</evidence>
<proteinExistence type="predicted"/>
<gene>
    <name evidence="1" type="ORF">SYNPS1DRAFT_5391</name>
</gene>
<dbReference type="Proteomes" id="UP000278143">
    <property type="component" value="Unassembled WGS sequence"/>
</dbReference>
<organism evidence="1 2">
    <name type="scientific">Syncephalis pseudoplumigaleata</name>
    <dbReference type="NCBI Taxonomy" id="1712513"/>
    <lineage>
        <taxon>Eukaryota</taxon>
        <taxon>Fungi</taxon>
        <taxon>Fungi incertae sedis</taxon>
        <taxon>Zoopagomycota</taxon>
        <taxon>Zoopagomycotina</taxon>
        <taxon>Zoopagomycetes</taxon>
        <taxon>Zoopagales</taxon>
        <taxon>Piptocephalidaceae</taxon>
        <taxon>Syncephalis</taxon>
    </lineage>
</organism>
<name>A0A4P9YXG1_9FUNG</name>
<protein>
    <recommendedName>
        <fullName evidence="3">Late embryogenesis abundant protein LEA-2 subgroup domain-containing protein</fullName>
    </recommendedName>
</protein>
<dbReference type="AlphaFoldDB" id="A0A4P9YXG1"/>
<reference evidence="2" key="1">
    <citation type="journal article" date="2018" name="Nat. Microbiol.">
        <title>Leveraging single-cell genomics to expand the fungal tree of life.</title>
        <authorList>
            <person name="Ahrendt S.R."/>
            <person name="Quandt C.A."/>
            <person name="Ciobanu D."/>
            <person name="Clum A."/>
            <person name="Salamov A."/>
            <person name="Andreopoulos B."/>
            <person name="Cheng J.F."/>
            <person name="Woyke T."/>
            <person name="Pelin A."/>
            <person name="Henrissat B."/>
            <person name="Reynolds N.K."/>
            <person name="Benny G.L."/>
            <person name="Smith M.E."/>
            <person name="James T.Y."/>
            <person name="Grigoriev I.V."/>
        </authorList>
    </citation>
    <scope>NUCLEOTIDE SEQUENCE [LARGE SCALE GENOMIC DNA]</scope>
    <source>
        <strain evidence="2">Benny S71-1</strain>
    </source>
</reference>
<evidence type="ECO:0000313" key="1">
    <source>
        <dbReference type="EMBL" id="RKP24766.1"/>
    </source>
</evidence>
<evidence type="ECO:0000313" key="2">
    <source>
        <dbReference type="Proteomes" id="UP000278143"/>
    </source>
</evidence>
<dbReference type="OrthoDB" id="5580283at2759"/>
<feature type="non-terminal residue" evidence="1">
    <location>
        <position position="114"/>
    </location>
</feature>
<sequence length="114" mass="12624">IRNPNFLGAKFTSIQAKAYLPVMPKLQLANGTADDVYISARNTTTIRFPFMLRYSQSDDPQSLILADLADRCGIRGSHPPRPIAIAYTVDALWRVGAIQVQLPQFKATANFDCP</sequence>
<dbReference type="EMBL" id="KZ990046">
    <property type="protein sequence ID" value="RKP24766.1"/>
    <property type="molecule type" value="Genomic_DNA"/>
</dbReference>
<accession>A0A4P9YXG1</accession>